<dbReference type="EMBL" id="CP101462">
    <property type="protein sequence ID" value="UTT42119.1"/>
    <property type="molecule type" value="Genomic_DNA"/>
</dbReference>
<evidence type="ECO:0000259" key="1">
    <source>
        <dbReference type="Pfam" id="PF10592"/>
    </source>
</evidence>
<dbReference type="Proteomes" id="UP001060325">
    <property type="component" value="Chromosome"/>
</dbReference>
<name>A0ABY5FL77_9BACL</name>
<protein>
    <submittedName>
        <fullName evidence="2">AIPR family protein</fullName>
    </submittedName>
</protein>
<dbReference type="Pfam" id="PF10592">
    <property type="entry name" value="AIPR"/>
    <property type="match status" value="1"/>
</dbReference>
<accession>A0ABY5FL77</accession>
<keyword evidence="3" id="KW-1185">Reference proteome</keyword>
<dbReference type="InterPro" id="IPR018891">
    <property type="entry name" value="AIPR_C"/>
</dbReference>
<organism evidence="2 3">
    <name type="scientific">Exiguobacterium aurantiacum</name>
    <dbReference type="NCBI Taxonomy" id="33987"/>
    <lineage>
        <taxon>Bacteria</taxon>
        <taxon>Bacillati</taxon>
        <taxon>Bacillota</taxon>
        <taxon>Bacilli</taxon>
        <taxon>Bacillales</taxon>
        <taxon>Bacillales Family XII. Incertae Sedis</taxon>
        <taxon>Exiguobacterium</taxon>
    </lineage>
</organism>
<proteinExistence type="predicted"/>
<sequence length="473" mass="54269">MSNIINREIKEIIAYGTSSNPKISLSEDQAFNVLLLQYYCFKESDISKVWYEILSMITDGKDDGGIDAIYFDEEDSKIIILQNKYSDVIKVQDIVNEINKIITTMNDFKAAHTGSYNKKTKKLLQESLDRLTDENEGNVEILFSSLANIDIHKAKSKLTGIEDKVAYITLLNKGNVEEMIEKLQLQHEVVAEDSLKIDNTKNILKYCSDQHKGIFVNVSSESISRLYNRYNQKGLFNLNIRRYIRNKNVDDGIKNTLDNNRDEFWFLNNGLTIACTDFVEDGNKIKLYNFSIVNGGQTTNLIGEYKGKNREEFFIPCKIVSSVDEVSTQDTMNFFNTIAEATNSQKPIQPKDLKSNSPEMRSLQTLLLKHKVFLEIKRGEKPAKDTNTKIKNDELAQLIFSFVNQKPGTSRSNKNSLFNNNKFYKQIFFKRYASEIEKTNFLLDLIELNDRCVVQNRSAEVCNGNVHNSALLF</sequence>
<reference evidence="2" key="1">
    <citation type="submission" date="2022-07" db="EMBL/GenBank/DDBJ databases">
        <title>Complete genome of CX2.</title>
        <authorList>
            <person name="Cao G."/>
        </authorList>
    </citation>
    <scope>NUCLEOTIDE SEQUENCE</scope>
    <source>
        <strain evidence="2">CX2</strain>
    </source>
</reference>
<gene>
    <name evidence="2" type="ORF">NMQ00_11195</name>
</gene>
<feature type="domain" description="Abortive phage infection protein C-terminal" evidence="1">
    <location>
        <begin position="236"/>
        <end position="447"/>
    </location>
</feature>
<evidence type="ECO:0000313" key="3">
    <source>
        <dbReference type="Proteomes" id="UP001060325"/>
    </source>
</evidence>
<dbReference type="RefSeq" id="WP_255176750.1">
    <property type="nucleotide sequence ID" value="NZ_CP101462.1"/>
</dbReference>
<evidence type="ECO:0000313" key="2">
    <source>
        <dbReference type="EMBL" id="UTT42119.1"/>
    </source>
</evidence>